<keyword evidence="4" id="KW-1185">Reference proteome</keyword>
<accession>A0AAD6XYS6</accession>
<evidence type="ECO:0000313" key="4">
    <source>
        <dbReference type="Proteomes" id="UP001219525"/>
    </source>
</evidence>
<dbReference type="Gene3D" id="3.20.20.100">
    <property type="entry name" value="NADP-dependent oxidoreductase domain"/>
    <property type="match status" value="1"/>
</dbReference>
<dbReference type="GO" id="GO:0016491">
    <property type="term" value="F:oxidoreductase activity"/>
    <property type="evidence" value="ECO:0007669"/>
    <property type="project" value="UniProtKB-KW"/>
</dbReference>
<sequence length="335" mass="35876">MSPTRKIGNSTFPAIGFGAMGLSTAYGPVDSDEERFKVLDAAHAAGCTFWDTADVYGDSEDLIGKWFKRTGKRSDIFLATKFGFKLPDLVIDGTPAHVRAAAASSLKRLGVDTIDLFYLHRADQNTPIEVTVGAMAELVKEGKVKHLGLSEVSAGTLRRAHAVHPIAAVQVEYSPFTLDIEDPKINLLNTARELGVKIVAYSPLGRGLLTGQYKSPDDFEPDDFRRTIARYSATNFPNIVTLATGLKTIGAKHGATAGQVALAWLLAQGDDVIPIPGTKKFKYLAENIGAGNLTLSPADLQVVRDVAATADAAHGDRYPSAIMGLIFCETPPLHA</sequence>
<evidence type="ECO:0000256" key="1">
    <source>
        <dbReference type="ARBA" id="ARBA00023002"/>
    </source>
</evidence>
<organism evidence="3 4">
    <name type="scientific">Mycena pura</name>
    <dbReference type="NCBI Taxonomy" id="153505"/>
    <lineage>
        <taxon>Eukaryota</taxon>
        <taxon>Fungi</taxon>
        <taxon>Dikarya</taxon>
        <taxon>Basidiomycota</taxon>
        <taxon>Agaricomycotina</taxon>
        <taxon>Agaricomycetes</taxon>
        <taxon>Agaricomycetidae</taxon>
        <taxon>Agaricales</taxon>
        <taxon>Marasmiineae</taxon>
        <taxon>Mycenaceae</taxon>
        <taxon>Mycena</taxon>
    </lineage>
</organism>
<evidence type="ECO:0000259" key="2">
    <source>
        <dbReference type="Pfam" id="PF00248"/>
    </source>
</evidence>
<comment type="caution">
    <text evidence="3">The sequence shown here is derived from an EMBL/GenBank/DDBJ whole genome shotgun (WGS) entry which is preliminary data.</text>
</comment>
<dbReference type="GO" id="GO:0005737">
    <property type="term" value="C:cytoplasm"/>
    <property type="evidence" value="ECO:0007669"/>
    <property type="project" value="TreeGrafter"/>
</dbReference>
<dbReference type="EMBL" id="JARJCW010000112">
    <property type="protein sequence ID" value="KAJ7193038.1"/>
    <property type="molecule type" value="Genomic_DNA"/>
</dbReference>
<keyword evidence="1" id="KW-0560">Oxidoreductase</keyword>
<protein>
    <submittedName>
        <fullName evidence="3">NADP-dependent oxidoreductase domain-containing protein</fullName>
    </submittedName>
</protein>
<dbReference type="Proteomes" id="UP001219525">
    <property type="component" value="Unassembled WGS sequence"/>
</dbReference>
<dbReference type="AlphaFoldDB" id="A0AAD6XYS6"/>
<proteinExistence type="predicted"/>
<dbReference type="SUPFAM" id="SSF51430">
    <property type="entry name" value="NAD(P)-linked oxidoreductase"/>
    <property type="match status" value="1"/>
</dbReference>
<dbReference type="InterPro" id="IPR050791">
    <property type="entry name" value="Aldo-Keto_reductase"/>
</dbReference>
<evidence type="ECO:0000313" key="3">
    <source>
        <dbReference type="EMBL" id="KAJ7193038.1"/>
    </source>
</evidence>
<gene>
    <name evidence="3" type="ORF">GGX14DRAFT_479046</name>
</gene>
<dbReference type="PRINTS" id="PR00069">
    <property type="entry name" value="ALDKETRDTASE"/>
</dbReference>
<dbReference type="PANTHER" id="PTHR43625">
    <property type="entry name" value="AFLATOXIN B1 ALDEHYDE REDUCTASE"/>
    <property type="match status" value="1"/>
</dbReference>
<dbReference type="InterPro" id="IPR023210">
    <property type="entry name" value="NADP_OxRdtase_dom"/>
</dbReference>
<dbReference type="InterPro" id="IPR036812">
    <property type="entry name" value="NAD(P)_OxRdtase_dom_sf"/>
</dbReference>
<reference evidence="3" key="1">
    <citation type="submission" date="2023-03" db="EMBL/GenBank/DDBJ databases">
        <title>Massive genome expansion in bonnet fungi (Mycena s.s.) driven by repeated elements and novel gene families across ecological guilds.</title>
        <authorList>
            <consortium name="Lawrence Berkeley National Laboratory"/>
            <person name="Harder C.B."/>
            <person name="Miyauchi S."/>
            <person name="Viragh M."/>
            <person name="Kuo A."/>
            <person name="Thoen E."/>
            <person name="Andreopoulos B."/>
            <person name="Lu D."/>
            <person name="Skrede I."/>
            <person name="Drula E."/>
            <person name="Henrissat B."/>
            <person name="Morin E."/>
            <person name="Kohler A."/>
            <person name="Barry K."/>
            <person name="LaButti K."/>
            <person name="Morin E."/>
            <person name="Salamov A."/>
            <person name="Lipzen A."/>
            <person name="Mereny Z."/>
            <person name="Hegedus B."/>
            <person name="Baldrian P."/>
            <person name="Stursova M."/>
            <person name="Weitz H."/>
            <person name="Taylor A."/>
            <person name="Grigoriev I.V."/>
            <person name="Nagy L.G."/>
            <person name="Martin F."/>
            <person name="Kauserud H."/>
        </authorList>
    </citation>
    <scope>NUCLEOTIDE SEQUENCE</scope>
    <source>
        <strain evidence="3">9144</strain>
    </source>
</reference>
<dbReference type="Pfam" id="PF00248">
    <property type="entry name" value="Aldo_ket_red"/>
    <property type="match status" value="1"/>
</dbReference>
<dbReference type="PANTHER" id="PTHR43625:SF40">
    <property type="entry name" value="ALDO-KETO REDUCTASE YAKC [NADP(+)]"/>
    <property type="match status" value="1"/>
</dbReference>
<feature type="domain" description="NADP-dependent oxidoreductase" evidence="2">
    <location>
        <begin position="14"/>
        <end position="305"/>
    </location>
</feature>
<dbReference type="InterPro" id="IPR020471">
    <property type="entry name" value="AKR"/>
</dbReference>
<name>A0AAD6XYS6_9AGAR</name>